<protein>
    <submittedName>
        <fullName evidence="1">Uncharacterized protein</fullName>
    </submittedName>
</protein>
<accession>A0ABQ2JTM4</accession>
<gene>
    <name evidence="1" type="ORF">GCM10011349_28690</name>
</gene>
<comment type="caution">
    <text evidence="1">The sequence shown here is derived from an EMBL/GenBank/DDBJ whole genome shotgun (WGS) entry which is preliminary data.</text>
</comment>
<evidence type="ECO:0000313" key="1">
    <source>
        <dbReference type="EMBL" id="GGN53751.1"/>
    </source>
</evidence>
<name>A0ABQ2JTM4_9SPHN</name>
<keyword evidence="2" id="KW-1185">Reference proteome</keyword>
<organism evidence="1 2">
    <name type="scientific">Novosphingobium indicum</name>
    <dbReference type="NCBI Taxonomy" id="462949"/>
    <lineage>
        <taxon>Bacteria</taxon>
        <taxon>Pseudomonadati</taxon>
        <taxon>Pseudomonadota</taxon>
        <taxon>Alphaproteobacteria</taxon>
        <taxon>Sphingomonadales</taxon>
        <taxon>Sphingomonadaceae</taxon>
        <taxon>Novosphingobium</taxon>
    </lineage>
</organism>
<sequence>MGILAYRRPEICMPAVDLPADSPVAMEQSRAETFDLALLPKEDATLDLRAVKPRCPVSTGKEIVVCAPDPEENRLRPLPDTYVVAEGMPRAQVGLGDGVTLDVHVDAAAMPDGTVSNRIMIGTKIKF</sequence>
<proteinExistence type="predicted"/>
<dbReference type="Proteomes" id="UP000605099">
    <property type="component" value="Unassembled WGS sequence"/>
</dbReference>
<evidence type="ECO:0000313" key="2">
    <source>
        <dbReference type="Proteomes" id="UP000605099"/>
    </source>
</evidence>
<reference evidence="2" key="1">
    <citation type="journal article" date="2019" name="Int. J. Syst. Evol. Microbiol.">
        <title>The Global Catalogue of Microorganisms (GCM) 10K type strain sequencing project: providing services to taxonomists for standard genome sequencing and annotation.</title>
        <authorList>
            <consortium name="The Broad Institute Genomics Platform"/>
            <consortium name="The Broad Institute Genome Sequencing Center for Infectious Disease"/>
            <person name="Wu L."/>
            <person name="Ma J."/>
        </authorList>
    </citation>
    <scope>NUCLEOTIDE SEQUENCE [LARGE SCALE GENOMIC DNA]</scope>
    <source>
        <strain evidence="2">CGMCC 1.6784</strain>
    </source>
</reference>
<dbReference type="EMBL" id="BMLK01000013">
    <property type="protein sequence ID" value="GGN53751.1"/>
    <property type="molecule type" value="Genomic_DNA"/>
</dbReference>